<proteinExistence type="predicted"/>
<keyword evidence="1" id="KW-0732">Signal</keyword>
<sequence>MQILIKILFICIALLTASSADCQEKSLIPQIRKEYLNINANKFMQKKTLSNKDYLGYEADGGSSLTGYFKKNKLVKIVSWAGISHGVHIDEYYFKDGKLIFVYKKFNSFPYDAQKNRINMKKTTTTFEGRYYFNDDKLIDAQIRGENIFRDKQEDEQKQLLNEADNYRTLLQ</sequence>
<evidence type="ECO:0000313" key="3">
    <source>
        <dbReference type="Proteomes" id="UP001209317"/>
    </source>
</evidence>
<feature type="chain" id="PRO_5041917276" evidence="1">
    <location>
        <begin position="23"/>
        <end position="172"/>
    </location>
</feature>
<feature type="signal peptide" evidence="1">
    <location>
        <begin position="1"/>
        <end position="22"/>
    </location>
</feature>
<protein>
    <submittedName>
        <fullName evidence="2">Uncharacterized protein</fullName>
    </submittedName>
</protein>
<evidence type="ECO:0000313" key="2">
    <source>
        <dbReference type="EMBL" id="MCU7694852.1"/>
    </source>
</evidence>
<name>A0AAE3IMM3_9BACT</name>
<dbReference type="EMBL" id="JAOTPL010000014">
    <property type="protein sequence ID" value="MCU7694852.1"/>
    <property type="molecule type" value="Genomic_DNA"/>
</dbReference>
<dbReference type="RefSeq" id="WP_263038337.1">
    <property type="nucleotide sequence ID" value="NZ_JAOTPL010000014.1"/>
</dbReference>
<reference evidence="2" key="1">
    <citation type="submission" date="2022-10" db="EMBL/GenBank/DDBJ databases">
        <authorList>
            <person name="Kim H.S."/>
            <person name="Kim J.-S."/>
            <person name="Suh M.K."/>
            <person name="Eom M.K."/>
            <person name="Lee J.-S."/>
        </authorList>
    </citation>
    <scope>NUCLEOTIDE SEQUENCE</scope>
    <source>
        <strain evidence="2">LIP-5</strain>
    </source>
</reference>
<keyword evidence="3" id="KW-1185">Reference proteome</keyword>
<comment type="caution">
    <text evidence="2">The sequence shown here is derived from an EMBL/GenBank/DDBJ whole genome shotgun (WGS) entry which is preliminary data.</text>
</comment>
<dbReference type="AlphaFoldDB" id="A0AAE3IMM3"/>
<organism evidence="2 3">
    <name type="scientific">Haoranjiania flava</name>
    <dbReference type="NCBI Taxonomy" id="1856322"/>
    <lineage>
        <taxon>Bacteria</taxon>
        <taxon>Pseudomonadati</taxon>
        <taxon>Bacteroidota</taxon>
        <taxon>Chitinophagia</taxon>
        <taxon>Chitinophagales</taxon>
        <taxon>Chitinophagaceae</taxon>
        <taxon>Haoranjiania</taxon>
    </lineage>
</organism>
<dbReference type="Proteomes" id="UP001209317">
    <property type="component" value="Unassembled WGS sequence"/>
</dbReference>
<evidence type="ECO:0000256" key="1">
    <source>
        <dbReference type="SAM" id="SignalP"/>
    </source>
</evidence>
<gene>
    <name evidence="2" type="ORF">OD355_10030</name>
</gene>
<accession>A0AAE3IMM3</accession>